<dbReference type="PANTHER" id="PTHR11102:SF53">
    <property type="entry name" value="PROTEIN SEL-1 HOMOLOG 2"/>
    <property type="match status" value="1"/>
</dbReference>
<dbReference type="SUPFAM" id="SSF81901">
    <property type="entry name" value="HCP-like"/>
    <property type="match status" value="3"/>
</dbReference>
<dbReference type="Gene3D" id="1.25.40.10">
    <property type="entry name" value="Tetratricopeptide repeat domain"/>
    <property type="match status" value="3"/>
</dbReference>
<dbReference type="Ensembl" id="ENSGAGT00000012747.1">
    <property type="protein sequence ID" value="ENSGAGP00000011132.1"/>
    <property type="gene ID" value="ENSGAGG00000008610.1"/>
</dbReference>
<accession>A0A452H983</accession>
<keyword evidence="2" id="KW-0812">Transmembrane</keyword>
<dbReference type="AlphaFoldDB" id="A0A452H983"/>
<dbReference type="InterPro" id="IPR011990">
    <property type="entry name" value="TPR-like_helical_dom_sf"/>
</dbReference>
<dbReference type="GO" id="GO:0036503">
    <property type="term" value="P:ERAD pathway"/>
    <property type="evidence" value="ECO:0007669"/>
    <property type="project" value="TreeGrafter"/>
</dbReference>
<dbReference type="STRING" id="38772.ENSGAGP00000011132"/>
<proteinExistence type="inferred from homology"/>
<dbReference type="Pfam" id="PF08238">
    <property type="entry name" value="Sel1"/>
    <property type="match status" value="12"/>
</dbReference>
<feature type="signal peptide" evidence="3">
    <location>
        <begin position="1"/>
        <end position="18"/>
    </location>
</feature>
<dbReference type="PANTHER" id="PTHR11102">
    <property type="entry name" value="SEL-1-LIKE PROTEIN"/>
    <property type="match status" value="1"/>
</dbReference>
<dbReference type="InterPro" id="IPR006597">
    <property type="entry name" value="Sel1-like"/>
</dbReference>
<sequence length="625" mass="70729">MKALSVALLLALLASVHKTERSFENQKEKNVSKQEALNESQLLTMQDTFSSQGEDLARRKKNEERGHQLYKMSNKILKHSKSKKDKEEAYQLLTKAADMGHLKAMEKLAAALLFGYHGPQNITAAVTLYETLAEKGSHRGQTALGFMFSYGIGMEYNQAKALVYYTFGSLGGNLISQMILGYRYWVGINVPRNCEAALTNYRKVAFFIADKLEKNEEMPVEKVRLMEKSENLSSNNDFLDWDVHQFYKFLAERGDTQIQKAFYYFLKAAKAGNTHGMAFLGKMFLEGSVAVTQSNASAFKYFTMAAEKGNAVGLWGLGLLYYQGKGVPVNYTEAFKYFHIAAEKGLADAQFQLGVMYHSGSGVRKDYKLAFKYFYLASQNGQPIAVYYLAQMYAAGTGVFRSCPNAVELYRNVCELGSWSEKFLTAYFAYQDGNIDSSLIQYALLAEMGYEVAQSNSAYILESEQVKILSNDQMYPLALLLWNRAAAQGNAFARVKTGDYHFYGYGTKRDYVTAAIHYSLAVDHHIAQAMFNLAYMYEHGLGIPKDIHLAKRWYDLAAQTSPDASIPVFLARMKLEVKRLFSEIQLFKFTSSWKMSKLDTMLQPHWDLFALVVIVILLVLLIRNR</sequence>
<keyword evidence="2" id="KW-1133">Transmembrane helix</keyword>
<evidence type="ECO:0000256" key="1">
    <source>
        <dbReference type="ARBA" id="ARBA00038101"/>
    </source>
</evidence>
<evidence type="ECO:0000256" key="3">
    <source>
        <dbReference type="SAM" id="SignalP"/>
    </source>
</evidence>
<dbReference type="GO" id="GO:0005789">
    <property type="term" value="C:endoplasmic reticulum membrane"/>
    <property type="evidence" value="ECO:0007669"/>
    <property type="project" value="TreeGrafter"/>
</dbReference>
<feature type="transmembrane region" description="Helical" evidence="2">
    <location>
        <begin position="605"/>
        <end position="622"/>
    </location>
</feature>
<reference evidence="4" key="3">
    <citation type="submission" date="2025-09" db="UniProtKB">
        <authorList>
            <consortium name="Ensembl"/>
        </authorList>
    </citation>
    <scope>IDENTIFICATION</scope>
</reference>
<name>A0A452H983_9SAUR</name>
<keyword evidence="5" id="KW-1185">Reference proteome</keyword>
<evidence type="ECO:0000313" key="5">
    <source>
        <dbReference type="Proteomes" id="UP000291020"/>
    </source>
</evidence>
<evidence type="ECO:0000256" key="2">
    <source>
        <dbReference type="SAM" id="Phobius"/>
    </source>
</evidence>
<protein>
    <submittedName>
        <fullName evidence="4">Uncharacterized protein</fullName>
    </submittedName>
</protein>
<keyword evidence="2" id="KW-0472">Membrane</keyword>
<comment type="similarity">
    <text evidence="1">Belongs to the sel-1 family.</text>
</comment>
<feature type="chain" id="PRO_5019415058" evidence="3">
    <location>
        <begin position="19"/>
        <end position="625"/>
    </location>
</feature>
<evidence type="ECO:0000313" key="4">
    <source>
        <dbReference type="Ensembl" id="ENSGAGP00000011132.1"/>
    </source>
</evidence>
<keyword evidence="3" id="KW-0732">Signal</keyword>
<dbReference type="SMART" id="SM00671">
    <property type="entry name" value="SEL1"/>
    <property type="match status" value="10"/>
</dbReference>
<dbReference type="Proteomes" id="UP000291020">
    <property type="component" value="Unassembled WGS sequence"/>
</dbReference>
<reference evidence="5" key="1">
    <citation type="journal article" date="2017" name="PLoS ONE">
        <title>The Agassiz's desert tortoise genome provides a resource for the conservation of a threatened species.</title>
        <authorList>
            <person name="Tollis M."/>
            <person name="DeNardo D.F."/>
            <person name="Cornelius J.A."/>
            <person name="Dolby G.A."/>
            <person name="Edwards T."/>
            <person name="Henen B.T."/>
            <person name="Karl A.E."/>
            <person name="Murphy R.W."/>
            <person name="Kusumi K."/>
        </authorList>
    </citation>
    <scope>NUCLEOTIDE SEQUENCE [LARGE SCALE GENOMIC DNA]</scope>
</reference>
<reference evidence="4" key="2">
    <citation type="submission" date="2025-08" db="UniProtKB">
        <authorList>
            <consortium name="Ensembl"/>
        </authorList>
    </citation>
    <scope>IDENTIFICATION</scope>
</reference>
<dbReference type="InterPro" id="IPR050767">
    <property type="entry name" value="Sel1_AlgK"/>
</dbReference>
<organism evidence="4 5">
    <name type="scientific">Gopherus agassizii</name>
    <name type="common">Agassiz's desert tortoise</name>
    <dbReference type="NCBI Taxonomy" id="38772"/>
    <lineage>
        <taxon>Eukaryota</taxon>
        <taxon>Metazoa</taxon>
        <taxon>Chordata</taxon>
        <taxon>Craniata</taxon>
        <taxon>Vertebrata</taxon>
        <taxon>Euteleostomi</taxon>
        <taxon>Archelosauria</taxon>
        <taxon>Testudinata</taxon>
        <taxon>Testudines</taxon>
        <taxon>Cryptodira</taxon>
        <taxon>Durocryptodira</taxon>
        <taxon>Testudinoidea</taxon>
        <taxon>Testudinidae</taxon>
        <taxon>Gopherus</taxon>
    </lineage>
</organism>